<feature type="region of interest" description="Disordered" evidence="1">
    <location>
        <begin position="260"/>
        <end position="296"/>
    </location>
</feature>
<accession>A0AAV9UF13</accession>
<organism evidence="2 3">
    <name type="scientific">Orbilia brochopaga</name>
    <dbReference type="NCBI Taxonomy" id="3140254"/>
    <lineage>
        <taxon>Eukaryota</taxon>
        <taxon>Fungi</taxon>
        <taxon>Dikarya</taxon>
        <taxon>Ascomycota</taxon>
        <taxon>Pezizomycotina</taxon>
        <taxon>Orbiliomycetes</taxon>
        <taxon>Orbiliales</taxon>
        <taxon>Orbiliaceae</taxon>
        <taxon>Orbilia</taxon>
    </lineage>
</organism>
<evidence type="ECO:0000313" key="2">
    <source>
        <dbReference type="EMBL" id="KAK6340731.1"/>
    </source>
</evidence>
<dbReference type="Proteomes" id="UP001375240">
    <property type="component" value="Unassembled WGS sequence"/>
</dbReference>
<evidence type="ECO:0000256" key="1">
    <source>
        <dbReference type="SAM" id="MobiDB-lite"/>
    </source>
</evidence>
<sequence length="317" mass="35271">MQFKMKKAIARLFGKKTPKGEHVYSRMTMLVAPLTTNLALPELPPSSVAASPSPSSKPELITVPTLAPVVSPVLSVPAYDQEGLARIDYVACPAWQQSLSCSQMSQNTTRKKRHYTFAKLTKRGTRAPTMPVGPKRLAALEAYEELDARALPISHPLPQFSGAAAGLEEPSSQDLMTRLKKSEMQPQKAKTANRFRIFKQYGKTIVKKLAATAEKLAARSHMVRPLHPSPSSARLTAGWVARGWGREGVDPWLQPRVSSPHLYGRDRHATSLPTHEQRSNSNQITRPFPPSPFWTGLTSEAEAAKERIRYREFRRDT</sequence>
<feature type="compositionally biased region" description="Polar residues" evidence="1">
    <location>
        <begin position="271"/>
        <end position="285"/>
    </location>
</feature>
<name>A0AAV9UF13_9PEZI</name>
<reference evidence="2 3" key="1">
    <citation type="submission" date="2019-10" db="EMBL/GenBank/DDBJ databases">
        <authorList>
            <person name="Palmer J.M."/>
        </authorList>
    </citation>
    <scope>NUCLEOTIDE SEQUENCE [LARGE SCALE GENOMIC DNA]</scope>
    <source>
        <strain evidence="2 3">TWF696</strain>
    </source>
</reference>
<dbReference type="EMBL" id="JAVHNQ010000008">
    <property type="protein sequence ID" value="KAK6340731.1"/>
    <property type="molecule type" value="Genomic_DNA"/>
</dbReference>
<proteinExistence type="predicted"/>
<dbReference type="AlphaFoldDB" id="A0AAV9UF13"/>
<comment type="caution">
    <text evidence="2">The sequence shown here is derived from an EMBL/GenBank/DDBJ whole genome shotgun (WGS) entry which is preliminary data.</text>
</comment>
<gene>
    <name evidence="2" type="ORF">TWF696_009055</name>
</gene>
<protein>
    <submittedName>
        <fullName evidence="2">Uncharacterized protein</fullName>
    </submittedName>
</protein>
<evidence type="ECO:0000313" key="3">
    <source>
        <dbReference type="Proteomes" id="UP001375240"/>
    </source>
</evidence>
<keyword evidence="3" id="KW-1185">Reference proteome</keyword>